<gene>
    <name evidence="6" type="ORF">DES36_10450</name>
</gene>
<dbReference type="Gene3D" id="2.60.120.10">
    <property type="entry name" value="Jelly Rolls"/>
    <property type="match status" value="1"/>
</dbReference>
<dbReference type="Pfam" id="PF13545">
    <property type="entry name" value="HTH_Crp_2"/>
    <property type="match status" value="1"/>
</dbReference>
<dbReference type="GO" id="GO:0005829">
    <property type="term" value="C:cytosol"/>
    <property type="evidence" value="ECO:0007669"/>
    <property type="project" value="TreeGrafter"/>
</dbReference>
<dbReference type="PANTHER" id="PTHR24567">
    <property type="entry name" value="CRP FAMILY TRANSCRIPTIONAL REGULATORY PROTEIN"/>
    <property type="match status" value="1"/>
</dbReference>
<feature type="domain" description="Cyclic nucleotide-binding" evidence="4">
    <location>
        <begin position="14"/>
        <end position="114"/>
    </location>
</feature>
<dbReference type="AlphaFoldDB" id="A0A366IB81"/>
<dbReference type="InterPro" id="IPR000595">
    <property type="entry name" value="cNMP-bd_dom"/>
</dbReference>
<keyword evidence="2" id="KW-0238">DNA-binding</keyword>
<evidence type="ECO:0000313" key="7">
    <source>
        <dbReference type="Proteomes" id="UP000253490"/>
    </source>
</evidence>
<evidence type="ECO:0000259" key="4">
    <source>
        <dbReference type="PROSITE" id="PS50042"/>
    </source>
</evidence>
<dbReference type="SUPFAM" id="SSF46785">
    <property type="entry name" value="Winged helix' DNA-binding domain"/>
    <property type="match status" value="1"/>
</dbReference>
<dbReference type="InterPro" id="IPR018490">
    <property type="entry name" value="cNMP-bd_dom_sf"/>
</dbReference>
<evidence type="ECO:0000259" key="5">
    <source>
        <dbReference type="PROSITE" id="PS51063"/>
    </source>
</evidence>
<accession>A0A366IB81</accession>
<dbReference type="SMART" id="SM00419">
    <property type="entry name" value="HTH_CRP"/>
    <property type="match status" value="1"/>
</dbReference>
<dbReference type="CDD" id="cd00038">
    <property type="entry name" value="CAP_ED"/>
    <property type="match status" value="1"/>
</dbReference>
<keyword evidence="1" id="KW-0805">Transcription regulation</keyword>
<reference evidence="6 7" key="1">
    <citation type="submission" date="2018-06" db="EMBL/GenBank/DDBJ databases">
        <title>Genomic Encyclopedia of Type Strains, Phase IV (KMG-IV): sequencing the most valuable type-strain genomes for metagenomic binning, comparative biology and taxonomic classification.</title>
        <authorList>
            <person name="Goeker M."/>
        </authorList>
    </citation>
    <scope>NUCLEOTIDE SEQUENCE [LARGE SCALE GENOMIC DNA]</scope>
    <source>
        <strain evidence="6 7">DSM 22112</strain>
    </source>
</reference>
<dbReference type="EMBL" id="QNRX01000004">
    <property type="protein sequence ID" value="RBP67351.1"/>
    <property type="molecule type" value="Genomic_DNA"/>
</dbReference>
<protein>
    <submittedName>
        <fullName evidence="6">CRP-like cAMP-binding protein</fullName>
    </submittedName>
</protein>
<dbReference type="GO" id="GO:0003700">
    <property type="term" value="F:DNA-binding transcription factor activity"/>
    <property type="evidence" value="ECO:0007669"/>
    <property type="project" value="TreeGrafter"/>
</dbReference>
<organism evidence="6 7">
    <name type="scientific">Alkalibaculum bacchi</name>
    <dbReference type="NCBI Taxonomy" id="645887"/>
    <lineage>
        <taxon>Bacteria</taxon>
        <taxon>Bacillati</taxon>
        <taxon>Bacillota</taxon>
        <taxon>Clostridia</taxon>
        <taxon>Eubacteriales</taxon>
        <taxon>Eubacteriaceae</taxon>
        <taxon>Alkalibaculum</taxon>
    </lineage>
</organism>
<comment type="caution">
    <text evidence="6">The sequence shown here is derived from an EMBL/GenBank/DDBJ whole genome shotgun (WGS) entry which is preliminary data.</text>
</comment>
<dbReference type="PROSITE" id="PS50042">
    <property type="entry name" value="CNMP_BINDING_3"/>
    <property type="match status" value="1"/>
</dbReference>
<dbReference type="OrthoDB" id="3176638at2"/>
<evidence type="ECO:0000313" key="6">
    <source>
        <dbReference type="EMBL" id="RBP67351.1"/>
    </source>
</evidence>
<name>A0A366IB81_9FIRM</name>
<dbReference type="InterPro" id="IPR050397">
    <property type="entry name" value="Env_Response_Regulators"/>
</dbReference>
<dbReference type="InterPro" id="IPR036390">
    <property type="entry name" value="WH_DNA-bd_sf"/>
</dbReference>
<dbReference type="Pfam" id="PF00027">
    <property type="entry name" value="cNMP_binding"/>
    <property type="match status" value="1"/>
</dbReference>
<dbReference type="SMART" id="SM00100">
    <property type="entry name" value="cNMP"/>
    <property type="match status" value="1"/>
</dbReference>
<feature type="domain" description="HTH crp-type" evidence="5">
    <location>
        <begin position="155"/>
        <end position="223"/>
    </location>
</feature>
<dbReference type="InterPro" id="IPR014710">
    <property type="entry name" value="RmlC-like_jellyroll"/>
</dbReference>
<dbReference type="SUPFAM" id="SSF51206">
    <property type="entry name" value="cAMP-binding domain-like"/>
    <property type="match status" value="1"/>
</dbReference>
<evidence type="ECO:0000256" key="1">
    <source>
        <dbReference type="ARBA" id="ARBA00023015"/>
    </source>
</evidence>
<dbReference type="PROSITE" id="PS51063">
    <property type="entry name" value="HTH_CRP_2"/>
    <property type="match status" value="1"/>
</dbReference>
<dbReference type="RefSeq" id="WP_113919915.1">
    <property type="nucleotide sequence ID" value="NZ_QNRX01000004.1"/>
</dbReference>
<evidence type="ECO:0000256" key="3">
    <source>
        <dbReference type="ARBA" id="ARBA00023163"/>
    </source>
</evidence>
<dbReference type="Proteomes" id="UP000253490">
    <property type="component" value="Unassembled WGS sequence"/>
</dbReference>
<keyword evidence="7" id="KW-1185">Reference proteome</keyword>
<dbReference type="GO" id="GO:0003677">
    <property type="term" value="F:DNA binding"/>
    <property type="evidence" value="ECO:0007669"/>
    <property type="project" value="UniProtKB-KW"/>
</dbReference>
<keyword evidence="3" id="KW-0804">Transcription</keyword>
<dbReference type="InterPro" id="IPR012318">
    <property type="entry name" value="HTH_CRP"/>
</dbReference>
<proteinExistence type="predicted"/>
<dbReference type="PANTHER" id="PTHR24567:SF58">
    <property type="entry name" value="CYCLIC AMP-BINDING REGULATORY PROTEIN"/>
    <property type="match status" value="1"/>
</dbReference>
<evidence type="ECO:0000256" key="2">
    <source>
        <dbReference type="ARBA" id="ARBA00023125"/>
    </source>
</evidence>
<sequence length="230" mass="26151">MYDKWSKILSHTVLFKDIDIDSINSLLQCLKPPVHQFQKNEYITIDGDPFTGIGIILLGEATVVKENVAGNRIMVNLLKQGDIFGEMIAFSNRNTWPVSVSASCDTTVIFLPRDKITGNCSNICFSHQELILNMLGLVSNRGLLLNKRLEYLSLRSVREKIATYFLEQYDKLGKPKFKLPMNRNELAEFLNVTRPSLSRELGKMRDEGFIDFERSSISLVDVDSLKEIIS</sequence>